<feature type="compositionally biased region" description="Polar residues" evidence="1">
    <location>
        <begin position="109"/>
        <end position="118"/>
    </location>
</feature>
<proteinExistence type="predicted"/>
<evidence type="ECO:0000313" key="3">
    <source>
        <dbReference type="EMBL" id="KAJ7728818.1"/>
    </source>
</evidence>
<sequence length="223" mass="24260">MSDFSHLSTLNLGATLDLVLALGARARRTDMGVEGHRRTCVTLRSCSGTTIGVRSRHSPTPAYRPHRKLRSQPPRAPQVFPHLHPFLCRSLAASSAAHGQVVPIPASFRRSNSNSSGVGVQRVPKQRGGVVPAARARDDECQYQSGCGYERERGWRKQLRTQLHQLEPRELRAPPPPASQSQAQAQLTSYILGPSPASNYASSTSSTSYPSTSSTLSPTRRQA</sequence>
<organism evidence="3 4">
    <name type="scientific">Mycena maculata</name>
    <dbReference type="NCBI Taxonomy" id="230809"/>
    <lineage>
        <taxon>Eukaryota</taxon>
        <taxon>Fungi</taxon>
        <taxon>Dikarya</taxon>
        <taxon>Basidiomycota</taxon>
        <taxon>Agaricomycotina</taxon>
        <taxon>Agaricomycetes</taxon>
        <taxon>Agaricomycetidae</taxon>
        <taxon>Agaricales</taxon>
        <taxon>Marasmiineae</taxon>
        <taxon>Mycenaceae</taxon>
        <taxon>Mycena</taxon>
    </lineage>
</organism>
<feature type="compositionally biased region" description="Low complexity" evidence="1">
    <location>
        <begin position="194"/>
        <end position="223"/>
    </location>
</feature>
<evidence type="ECO:0000313" key="4">
    <source>
        <dbReference type="Proteomes" id="UP001215280"/>
    </source>
</evidence>
<dbReference type="EMBL" id="JARJLG010000202">
    <property type="protein sequence ID" value="KAJ7728818.1"/>
    <property type="molecule type" value="Genomic_DNA"/>
</dbReference>
<protein>
    <submittedName>
        <fullName evidence="3">Uncharacterized protein</fullName>
    </submittedName>
</protein>
<accession>A0AAD7HWD2</accession>
<evidence type="ECO:0000256" key="2">
    <source>
        <dbReference type="SAM" id="SignalP"/>
    </source>
</evidence>
<dbReference type="AlphaFoldDB" id="A0AAD7HWD2"/>
<gene>
    <name evidence="3" type="ORF">DFH07DRAFT_220338</name>
</gene>
<feature type="region of interest" description="Disordered" evidence="1">
    <location>
        <begin position="167"/>
        <end position="223"/>
    </location>
</feature>
<feature type="signal peptide" evidence="2">
    <location>
        <begin position="1"/>
        <end position="26"/>
    </location>
</feature>
<evidence type="ECO:0000256" key="1">
    <source>
        <dbReference type="SAM" id="MobiDB-lite"/>
    </source>
</evidence>
<feature type="region of interest" description="Disordered" evidence="1">
    <location>
        <begin position="52"/>
        <end position="74"/>
    </location>
</feature>
<keyword evidence="2" id="KW-0732">Signal</keyword>
<feature type="region of interest" description="Disordered" evidence="1">
    <location>
        <begin position="108"/>
        <end position="133"/>
    </location>
</feature>
<reference evidence="3" key="1">
    <citation type="submission" date="2023-03" db="EMBL/GenBank/DDBJ databases">
        <title>Massive genome expansion in bonnet fungi (Mycena s.s.) driven by repeated elements and novel gene families across ecological guilds.</title>
        <authorList>
            <consortium name="Lawrence Berkeley National Laboratory"/>
            <person name="Harder C.B."/>
            <person name="Miyauchi S."/>
            <person name="Viragh M."/>
            <person name="Kuo A."/>
            <person name="Thoen E."/>
            <person name="Andreopoulos B."/>
            <person name="Lu D."/>
            <person name="Skrede I."/>
            <person name="Drula E."/>
            <person name="Henrissat B."/>
            <person name="Morin E."/>
            <person name="Kohler A."/>
            <person name="Barry K."/>
            <person name="LaButti K."/>
            <person name="Morin E."/>
            <person name="Salamov A."/>
            <person name="Lipzen A."/>
            <person name="Mereny Z."/>
            <person name="Hegedus B."/>
            <person name="Baldrian P."/>
            <person name="Stursova M."/>
            <person name="Weitz H."/>
            <person name="Taylor A."/>
            <person name="Grigoriev I.V."/>
            <person name="Nagy L.G."/>
            <person name="Martin F."/>
            <person name="Kauserud H."/>
        </authorList>
    </citation>
    <scope>NUCLEOTIDE SEQUENCE</scope>
    <source>
        <strain evidence="3">CBHHK188m</strain>
    </source>
</reference>
<name>A0AAD7HWD2_9AGAR</name>
<dbReference type="Proteomes" id="UP001215280">
    <property type="component" value="Unassembled WGS sequence"/>
</dbReference>
<keyword evidence="4" id="KW-1185">Reference proteome</keyword>
<comment type="caution">
    <text evidence="3">The sequence shown here is derived from an EMBL/GenBank/DDBJ whole genome shotgun (WGS) entry which is preliminary data.</text>
</comment>
<feature type="chain" id="PRO_5042160774" evidence="2">
    <location>
        <begin position="27"/>
        <end position="223"/>
    </location>
</feature>